<protein>
    <submittedName>
        <fullName evidence="3">Uncharacterized protein</fullName>
    </submittedName>
</protein>
<proteinExistence type="predicted"/>
<evidence type="ECO:0000313" key="3">
    <source>
        <dbReference type="EMBL" id="GBR72786.1"/>
    </source>
</evidence>
<sequence length="295" mass="32371">MSYWDATQSGATTLASLTSSAKWNIPDINYDILNINADYRDIEAEQRQIKAEQEASILRRQFAGAVGTHITNTAARNIKVGEGSARQNVEDSAVELGQDIDTMRENARFEADQLRSEANLLREQAETERRLNETQREMETAEAWSRLSALYGSTTLQQKQTTPTQAVATSADGETKPLETAPTTASAQVTTKQSTPAQNTAIDESKQTIFDKSAENLGLKKPVNPSQFIISDSLKTLITRIEKVSSGKVTLVPYSDGTYDLVENGKILSSGNISELKGNYQLSYSKKKGFSMEGT</sequence>
<gene>
    <name evidence="3" type="ORF">NO1_0261</name>
</gene>
<dbReference type="EMBL" id="BGZN01000002">
    <property type="protein sequence ID" value="GBR72786.1"/>
    <property type="molecule type" value="Genomic_DNA"/>
</dbReference>
<comment type="caution">
    <text evidence="3">The sequence shown here is derived from an EMBL/GenBank/DDBJ whole genome shotgun (WGS) entry which is preliminary data.</text>
</comment>
<organism evidence="3 4">
    <name type="scientific">Termititenax aidoneus</name>
    <dbReference type="NCBI Taxonomy" id="2218524"/>
    <lineage>
        <taxon>Bacteria</taxon>
        <taxon>Bacillati</taxon>
        <taxon>Candidatus Margulisiibacteriota</taxon>
        <taxon>Candidatus Termititenacia</taxon>
        <taxon>Candidatus Termititenacales</taxon>
        <taxon>Candidatus Termititenacaceae</taxon>
        <taxon>Candidatus Termititenax</taxon>
    </lineage>
</organism>
<feature type="region of interest" description="Disordered" evidence="2">
    <location>
        <begin position="155"/>
        <end position="188"/>
    </location>
</feature>
<reference evidence="3 4" key="1">
    <citation type="journal article" date="2019" name="ISME J.">
        <title>Genome analyses of uncultured TG2/ZB3 bacteria in 'Margulisbacteria' specifically attached to ectosymbiotic spirochetes of protists in the termite gut.</title>
        <authorList>
            <person name="Utami Y.D."/>
            <person name="Kuwahara H."/>
            <person name="Igai K."/>
            <person name="Murakami T."/>
            <person name="Sugaya K."/>
            <person name="Morikawa T."/>
            <person name="Nagura Y."/>
            <person name="Yuki M."/>
            <person name="Deevong P."/>
            <person name="Inoue T."/>
            <person name="Kihara K."/>
            <person name="Lo N."/>
            <person name="Yamada A."/>
            <person name="Ohkuma M."/>
            <person name="Hongoh Y."/>
        </authorList>
    </citation>
    <scope>NUCLEOTIDE SEQUENCE [LARGE SCALE GENOMIC DNA]</scope>
    <source>
        <strain evidence="3">NkOx7-01</strain>
    </source>
</reference>
<accession>A0A388T9B4</accession>
<keyword evidence="4" id="KW-1185">Reference proteome</keyword>
<name>A0A388T9B4_TERA1</name>
<evidence type="ECO:0000313" key="4">
    <source>
        <dbReference type="Proteomes" id="UP000269352"/>
    </source>
</evidence>
<evidence type="ECO:0000256" key="1">
    <source>
        <dbReference type="SAM" id="Coils"/>
    </source>
</evidence>
<dbReference type="AlphaFoldDB" id="A0A388T9B4"/>
<evidence type="ECO:0000256" key="2">
    <source>
        <dbReference type="SAM" id="MobiDB-lite"/>
    </source>
</evidence>
<keyword evidence="1" id="KW-0175">Coiled coil</keyword>
<dbReference type="Proteomes" id="UP000269352">
    <property type="component" value="Unassembled WGS sequence"/>
</dbReference>
<feature type="compositionally biased region" description="Low complexity" evidence="2">
    <location>
        <begin position="155"/>
        <end position="165"/>
    </location>
</feature>
<feature type="coiled-coil region" evidence="1">
    <location>
        <begin position="104"/>
        <end position="144"/>
    </location>
</feature>